<gene>
    <name evidence="1" type="ORF">ALEPTO_LOCUS1826</name>
</gene>
<proteinExistence type="predicted"/>
<evidence type="ECO:0000313" key="2">
    <source>
        <dbReference type="Proteomes" id="UP000789508"/>
    </source>
</evidence>
<dbReference type="OrthoDB" id="10412418at2759"/>
<evidence type="ECO:0000313" key="1">
    <source>
        <dbReference type="EMBL" id="CAG8467008.1"/>
    </source>
</evidence>
<dbReference type="AlphaFoldDB" id="A0A9N8W0S1"/>
<dbReference type="EMBL" id="CAJVPS010000225">
    <property type="protein sequence ID" value="CAG8467008.1"/>
    <property type="molecule type" value="Genomic_DNA"/>
</dbReference>
<keyword evidence="2" id="KW-1185">Reference proteome</keyword>
<dbReference type="Proteomes" id="UP000789508">
    <property type="component" value="Unassembled WGS sequence"/>
</dbReference>
<accession>A0A9N8W0S1</accession>
<sequence>MANETNRCIALPLRIEVTKSQSITNEEALTSISNFLKNKYLTPGTLNTIQNIYDGLHEEILNARRRQEKVVTVSSSEQD</sequence>
<protein>
    <submittedName>
        <fullName evidence="1">9746_t:CDS:1</fullName>
    </submittedName>
</protein>
<name>A0A9N8W0S1_9GLOM</name>
<comment type="caution">
    <text evidence="1">The sequence shown here is derived from an EMBL/GenBank/DDBJ whole genome shotgun (WGS) entry which is preliminary data.</text>
</comment>
<organism evidence="1 2">
    <name type="scientific">Ambispora leptoticha</name>
    <dbReference type="NCBI Taxonomy" id="144679"/>
    <lineage>
        <taxon>Eukaryota</taxon>
        <taxon>Fungi</taxon>
        <taxon>Fungi incertae sedis</taxon>
        <taxon>Mucoromycota</taxon>
        <taxon>Glomeromycotina</taxon>
        <taxon>Glomeromycetes</taxon>
        <taxon>Archaeosporales</taxon>
        <taxon>Ambisporaceae</taxon>
        <taxon>Ambispora</taxon>
    </lineage>
</organism>
<reference evidence="1" key="1">
    <citation type="submission" date="2021-06" db="EMBL/GenBank/DDBJ databases">
        <authorList>
            <person name="Kallberg Y."/>
            <person name="Tangrot J."/>
            <person name="Rosling A."/>
        </authorList>
    </citation>
    <scope>NUCLEOTIDE SEQUENCE</scope>
    <source>
        <strain evidence="1">FL130A</strain>
    </source>
</reference>